<sequence length="109" mass="12693">MKTEESSILYDFTESLLKHSNKKVENLSQAINSFLNDKDNCKNLLDSIDTNLRQPFLNKIKMFQELEYLDGNKDLESAINIAFDDIKDSIQNIYNDGNAQMYKEVVIFF</sequence>
<dbReference type="AlphaFoldDB" id="A0A4U8T4V8"/>
<protein>
    <submittedName>
        <fullName evidence="2">Uncharacterized protein</fullName>
    </submittedName>
</protein>
<gene>
    <name evidence="1" type="ORF">DCO61_01900</name>
    <name evidence="2" type="ORF">LS64_005785</name>
</gene>
<accession>A0A4U8T4V8</accession>
<organism evidence="2 3">
    <name type="scientific">Helicobacter saguini</name>
    <dbReference type="NCBI Taxonomy" id="1548018"/>
    <lineage>
        <taxon>Bacteria</taxon>
        <taxon>Pseudomonadati</taxon>
        <taxon>Campylobacterota</taxon>
        <taxon>Epsilonproteobacteria</taxon>
        <taxon>Campylobacterales</taxon>
        <taxon>Helicobacteraceae</taxon>
        <taxon>Helicobacter</taxon>
    </lineage>
</organism>
<dbReference type="RefSeq" id="WP_138127264.1">
    <property type="nucleotide sequence ID" value="NZ_JRMP02000007.1"/>
</dbReference>
<reference evidence="2 3" key="1">
    <citation type="journal article" date="2014" name="Genome Announc.">
        <title>Draft genome sequences of eight enterohepatic helicobacter species isolated from both laboratory and wild rodents.</title>
        <authorList>
            <person name="Sheh A."/>
            <person name="Shen Z."/>
            <person name="Fox J.G."/>
        </authorList>
    </citation>
    <scope>NUCLEOTIDE SEQUENCE [LARGE SCALE GENOMIC DNA]</scope>
    <source>
        <strain evidence="2 3">MIT 97-6194</strain>
    </source>
</reference>
<dbReference type="EMBL" id="JRMP02000007">
    <property type="protein sequence ID" value="TLD94438.1"/>
    <property type="molecule type" value="Genomic_DNA"/>
</dbReference>
<reference evidence="2 3" key="2">
    <citation type="journal article" date="2016" name="Infect. Immun.">
        <title>Helicobacter saguini, a Novel Helicobacter Isolated from Cotton-Top Tamarins with Ulcerative Colitis, Has Proinflammatory Properties and Induces Typhlocolitis and Dysplasia in Gnotobiotic IL-10-/- Mice.</title>
        <authorList>
            <person name="Shen Z."/>
            <person name="Mannion A."/>
            <person name="Whary M.T."/>
            <person name="Muthupalani S."/>
            <person name="Sheh A."/>
            <person name="Feng Y."/>
            <person name="Gong G."/>
            <person name="Vandamme P."/>
            <person name="Holcombe H.R."/>
            <person name="Paster B.J."/>
            <person name="Fox J.G."/>
        </authorList>
    </citation>
    <scope>NUCLEOTIDE SEQUENCE [LARGE SCALE GENOMIC DNA]</scope>
    <source>
        <strain evidence="2 3">MIT 97-6194</strain>
    </source>
</reference>
<reference evidence="2" key="3">
    <citation type="submission" date="2018-04" db="EMBL/GenBank/DDBJ databases">
        <authorList>
            <person name="Sheh A."/>
            <person name="Shen Z."/>
            <person name="Mannion A.J."/>
            <person name="Fox J.G."/>
        </authorList>
    </citation>
    <scope>NUCLEOTIDE SEQUENCE</scope>
    <source>
        <strain evidence="2">MIT 97-6194</strain>
    </source>
</reference>
<evidence type="ECO:0000313" key="3">
    <source>
        <dbReference type="Proteomes" id="UP000029714"/>
    </source>
</evidence>
<proteinExistence type="predicted"/>
<evidence type="ECO:0000313" key="2">
    <source>
        <dbReference type="EMBL" id="TLD94438.1"/>
    </source>
</evidence>
<evidence type="ECO:0000313" key="4">
    <source>
        <dbReference type="Proteomes" id="UP000477070"/>
    </source>
</evidence>
<dbReference type="Proteomes" id="UP000029714">
    <property type="component" value="Unassembled WGS sequence"/>
</dbReference>
<dbReference type="EMBL" id="QBIU01000001">
    <property type="protein sequence ID" value="MWV68810.1"/>
    <property type="molecule type" value="Genomic_DNA"/>
</dbReference>
<dbReference type="STRING" id="1548018.LS64_03090"/>
<name>A0A4U8T4V8_9HELI</name>
<dbReference type="Proteomes" id="UP000477070">
    <property type="component" value="Unassembled WGS sequence"/>
</dbReference>
<evidence type="ECO:0000313" key="1">
    <source>
        <dbReference type="EMBL" id="MWV68810.1"/>
    </source>
</evidence>
<reference evidence="1 4" key="4">
    <citation type="submission" date="2019-12" db="EMBL/GenBank/DDBJ databases">
        <title>Multi-Generational Helicobacter saguini Isolates.</title>
        <authorList>
            <person name="Mannion A."/>
            <person name="Shen Z."/>
            <person name="Fox J.G."/>
        </authorList>
    </citation>
    <scope>NUCLEOTIDE SEQUENCE [LARGE SCALE GENOMIC DNA]</scope>
    <source>
        <strain evidence="1">16-048</strain>
        <strain evidence="4">16-048 (F4)</strain>
    </source>
</reference>
<comment type="caution">
    <text evidence="2">The sequence shown here is derived from an EMBL/GenBank/DDBJ whole genome shotgun (WGS) entry which is preliminary data.</text>
</comment>
<keyword evidence="3" id="KW-1185">Reference proteome</keyword>